<name>A0A1T5A3C4_9FIRM</name>
<evidence type="ECO:0000259" key="3">
    <source>
        <dbReference type="Pfam" id="PF03358"/>
    </source>
</evidence>
<dbReference type="Gene3D" id="3.40.50.360">
    <property type="match status" value="1"/>
</dbReference>
<feature type="domain" description="NADPH-dependent FMN reductase-like" evidence="3">
    <location>
        <begin position="162"/>
        <end position="317"/>
    </location>
</feature>
<keyword evidence="2" id="KW-0288">FMN</keyword>
<proteinExistence type="predicted"/>
<evidence type="ECO:0000256" key="2">
    <source>
        <dbReference type="ARBA" id="ARBA00022643"/>
    </source>
</evidence>
<sequence>MLYIFSSDSPSIQLSEMINAFCHSYSDFKFVALDNLPSLKQHDKVLFAWEADICGVDTSILKLIHKAYLSSPKFFSGCKGSILCFSKTIFYTKYFSSHIAFLTNNMGLEFIGKPMVEAIESYNNFKNKQRLNNISLKQLCLEECMNLGKRLKNDKHELNQNPKITAVHASHIDRSNTYALMKLILDNLSIEKSIFSLAEERIMDCRGCDFEQCMNFSNHGVCYYEGDKLKDIFKSLDSSQALIVACPNYNDSMPANYFAMINRMTYIYRQKDFSDKYLYAIIVSANSGFDMVAGQIISAFCFNKGFRLAPNFALMEQANEPLSILNLPHINQSMSKYAKDLEQKLKEN</sequence>
<organism evidence="4 5">
    <name type="scientific">Acetoanaerobium noterae</name>
    <dbReference type="NCBI Taxonomy" id="745369"/>
    <lineage>
        <taxon>Bacteria</taxon>
        <taxon>Bacillati</taxon>
        <taxon>Bacillota</taxon>
        <taxon>Clostridia</taxon>
        <taxon>Peptostreptococcales</taxon>
        <taxon>Filifactoraceae</taxon>
        <taxon>Acetoanaerobium</taxon>
    </lineage>
</organism>
<keyword evidence="1" id="KW-0285">Flavoprotein</keyword>
<dbReference type="InterPro" id="IPR029039">
    <property type="entry name" value="Flavoprotein-like_sf"/>
</dbReference>
<keyword evidence="5" id="KW-1185">Reference proteome</keyword>
<evidence type="ECO:0000313" key="5">
    <source>
        <dbReference type="Proteomes" id="UP000243406"/>
    </source>
</evidence>
<dbReference type="GO" id="GO:0016491">
    <property type="term" value="F:oxidoreductase activity"/>
    <property type="evidence" value="ECO:0007669"/>
    <property type="project" value="InterPro"/>
</dbReference>
<reference evidence="5" key="1">
    <citation type="submission" date="2017-02" db="EMBL/GenBank/DDBJ databases">
        <authorList>
            <person name="Varghese N."/>
            <person name="Submissions S."/>
        </authorList>
    </citation>
    <scope>NUCLEOTIDE SEQUENCE [LARGE SCALE GENOMIC DNA]</scope>
    <source>
        <strain evidence="5">ATCC 35199</strain>
    </source>
</reference>
<dbReference type="Pfam" id="PF03358">
    <property type="entry name" value="FMN_red"/>
    <property type="match status" value="1"/>
</dbReference>
<dbReference type="InterPro" id="IPR051796">
    <property type="entry name" value="ISF_SsuE-like"/>
</dbReference>
<dbReference type="AlphaFoldDB" id="A0A1T5A3C4"/>
<protein>
    <submittedName>
        <fullName evidence="4">NADPH-dependent FMN reductase</fullName>
    </submittedName>
</protein>
<dbReference type="InterPro" id="IPR005025">
    <property type="entry name" value="FMN_Rdtase-like_dom"/>
</dbReference>
<dbReference type="Proteomes" id="UP000243406">
    <property type="component" value="Unassembled WGS sequence"/>
</dbReference>
<dbReference type="PANTHER" id="PTHR43278:SF2">
    <property type="entry name" value="IRON-SULFUR FLAVOPROTEIN"/>
    <property type="match status" value="1"/>
</dbReference>
<dbReference type="OrthoDB" id="1705236at2"/>
<dbReference type="RefSeq" id="WP_079588674.1">
    <property type="nucleotide sequence ID" value="NZ_FUYN01000001.1"/>
</dbReference>
<dbReference type="EMBL" id="FUYN01000001">
    <property type="protein sequence ID" value="SKB29458.1"/>
    <property type="molecule type" value="Genomic_DNA"/>
</dbReference>
<accession>A0A1T5A3C4</accession>
<dbReference type="PANTHER" id="PTHR43278">
    <property type="entry name" value="NAD(P)H-DEPENDENT FMN-CONTAINING OXIDOREDUCTASE YWQN-RELATED"/>
    <property type="match status" value="1"/>
</dbReference>
<dbReference type="SUPFAM" id="SSF52218">
    <property type="entry name" value="Flavoproteins"/>
    <property type="match status" value="1"/>
</dbReference>
<evidence type="ECO:0000256" key="1">
    <source>
        <dbReference type="ARBA" id="ARBA00022630"/>
    </source>
</evidence>
<gene>
    <name evidence="4" type="ORF">SAMN02745120_0724</name>
</gene>
<evidence type="ECO:0000313" key="4">
    <source>
        <dbReference type="EMBL" id="SKB29458.1"/>
    </source>
</evidence>